<feature type="transmembrane region" description="Helical" evidence="1">
    <location>
        <begin position="53"/>
        <end position="73"/>
    </location>
</feature>
<keyword evidence="1" id="KW-1133">Transmembrane helix</keyword>
<sequence length="75" mass="8565">MVSWSVMLNGLHLEMKYRRKTLAIVILSSRQEVKLAFTYFIDGSSQLSVYLNFVLKNCLVVGLFLLSLIVPLCKL</sequence>
<dbReference type="AlphaFoldDB" id="A0AAE1T1E4"/>
<gene>
    <name evidence="2" type="ORF">RND71_002576</name>
</gene>
<keyword evidence="1" id="KW-0472">Membrane</keyword>
<evidence type="ECO:0000256" key="1">
    <source>
        <dbReference type="SAM" id="Phobius"/>
    </source>
</evidence>
<evidence type="ECO:0000313" key="3">
    <source>
        <dbReference type="Proteomes" id="UP001291623"/>
    </source>
</evidence>
<evidence type="ECO:0000313" key="2">
    <source>
        <dbReference type="EMBL" id="KAK4380714.1"/>
    </source>
</evidence>
<keyword evidence="3" id="KW-1185">Reference proteome</keyword>
<dbReference type="Proteomes" id="UP001291623">
    <property type="component" value="Unassembled WGS sequence"/>
</dbReference>
<protein>
    <submittedName>
        <fullName evidence="2">Uncharacterized protein</fullName>
    </submittedName>
</protein>
<organism evidence="2 3">
    <name type="scientific">Anisodus tanguticus</name>
    <dbReference type="NCBI Taxonomy" id="243964"/>
    <lineage>
        <taxon>Eukaryota</taxon>
        <taxon>Viridiplantae</taxon>
        <taxon>Streptophyta</taxon>
        <taxon>Embryophyta</taxon>
        <taxon>Tracheophyta</taxon>
        <taxon>Spermatophyta</taxon>
        <taxon>Magnoliopsida</taxon>
        <taxon>eudicotyledons</taxon>
        <taxon>Gunneridae</taxon>
        <taxon>Pentapetalae</taxon>
        <taxon>asterids</taxon>
        <taxon>lamiids</taxon>
        <taxon>Solanales</taxon>
        <taxon>Solanaceae</taxon>
        <taxon>Solanoideae</taxon>
        <taxon>Hyoscyameae</taxon>
        <taxon>Anisodus</taxon>
    </lineage>
</organism>
<reference evidence="2" key="1">
    <citation type="submission" date="2023-12" db="EMBL/GenBank/DDBJ databases">
        <title>Genome assembly of Anisodus tanguticus.</title>
        <authorList>
            <person name="Wang Y.-J."/>
        </authorList>
    </citation>
    <scope>NUCLEOTIDE SEQUENCE</scope>
    <source>
        <strain evidence="2">KB-2021</strain>
        <tissue evidence="2">Leaf</tissue>
    </source>
</reference>
<proteinExistence type="predicted"/>
<name>A0AAE1T1E4_9SOLA</name>
<keyword evidence="1" id="KW-0812">Transmembrane</keyword>
<comment type="caution">
    <text evidence="2">The sequence shown here is derived from an EMBL/GenBank/DDBJ whole genome shotgun (WGS) entry which is preliminary data.</text>
</comment>
<dbReference type="EMBL" id="JAVYJV010000001">
    <property type="protein sequence ID" value="KAK4380714.1"/>
    <property type="molecule type" value="Genomic_DNA"/>
</dbReference>
<accession>A0AAE1T1E4</accession>